<evidence type="ECO:0000313" key="5">
    <source>
        <dbReference type="EnsemblMetazoa" id="GAUT048546-PA"/>
    </source>
</evidence>
<dbReference type="InterPro" id="IPR041888">
    <property type="entry name" value="RING-HC_ZNF598/HEL2"/>
</dbReference>
<dbReference type="Proteomes" id="UP000078200">
    <property type="component" value="Unassembled WGS sequence"/>
</dbReference>
<dbReference type="EnsemblMetazoa" id="GAUT048546-RA">
    <property type="protein sequence ID" value="GAUT048546-PA"/>
    <property type="gene ID" value="GAUT048546"/>
</dbReference>
<evidence type="ECO:0000259" key="4">
    <source>
        <dbReference type="PROSITE" id="PS50089"/>
    </source>
</evidence>
<dbReference type="PANTHER" id="PTHR22938:SF0">
    <property type="entry name" value="E3 UBIQUITIN-PROTEIN LIGASE ZNF598"/>
    <property type="match status" value="1"/>
</dbReference>
<keyword evidence="1 3" id="KW-0479">Metal-binding</keyword>
<dbReference type="InterPro" id="IPR013083">
    <property type="entry name" value="Znf_RING/FYVE/PHD"/>
</dbReference>
<dbReference type="InterPro" id="IPR044288">
    <property type="entry name" value="ZNF598/HEL2"/>
</dbReference>
<protein>
    <submittedName>
        <fullName evidence="5">RING-type domain-containing protein</fullName>
    </submittedName>
</protein>
<dbReference type="CDD" id="cd16615">
    <property type="entry name" value="RING-HC_ZNF598"/>
    <property type="match status" value="1"/>
</dbReference>
<dbReference type="GO" id="GO:0043022">
    <property type="term" value="F:ribosome binding"/>
    <property type="evidence" value="ECO:0007669"/>
    <property type="project" value="TreeGrafter"/>
</dbReference>
<dbReference type="PANTHER" id="PTHR22938">
    <property type="entry name" value="ZINC FINGER PROTEIN 598"/>
    <property type="match status" value="1"/>
</dbReference>
<proteinExistence type="predicted"/>
<dbReference type="GO" id="GO:0061630">
    <property type="term" value="F:ubiquitin protein ligase activity"/>
    <property type="evidence" value="ECO:0007669"/>
    <property type="project" value="InterPro"/>
</dbReference>
<organism evidence="5 6">
    <name type="scientific">Glossina austeni</name>
    <name type="common">Savannah tsetse fly</name>
    <dbReference type="NCBI Taxonomy" id="7395"/>
    <lineage>
        <taxon>Eukaryota</taxon>
        <taxon>Metazoa</taxon>
        <taxon>Ecdysozoa</taxon>
        <taxon>Arthropoda</taxon>
        <taxon>Hexapoda</taxon>
        <taxon>Insecta</taxon>
        <taxon>Pterygota</taxon>
        <taxon>Neoptera</taxon>
        <taxon>Endopterygota</taxon>
        <taxon>Diptera</taxon>
        <taxon>Brachycera</taxon>
        <taxon>Muscomorpha</taxon>
        <taxon>Hippoboscoidea</taxon>
        <taxon>Glossinidae</taxon>
        <taxon>Glossina</taxon>
    </lineage>
</organism>
<accession>A0A1A9VV00</accession>
<evidence type="ECO:0000256" key="1">
    <source>
        <dbReference type="ARBA" id="ARBA00022771"/>
    </source>
</evidence>
<evidence type="ECO:0000256" key="3">
    <source>
        <dbReference type="PROSITE-ProRule" id="PRU00175"/>
    </source>
</evidence>
<keyword evidence="2" id="KW-0862">Zinc</keyword>
<dbReference type="VEuPathDB" id="VectorBase:GAUT048546"/>
<dbReference type="PROSITE" id="PS50089">
    <property type="entry name" value="ZF_RING_2"/>
    <property type="match status" value="1"/>
</dbReference>
<dbReference type="InterPro" id="IPR001841">
    <property type="entry name" value="Znf_RING"/>
</dbReference>
<evidence type="ECO:0000256" key="2">
    <source>
        <dbReference type="ARBA" id="ARBA00022833"/>
    </source>
</evidence>
<keyword evidence="6" id="KW-1185">Reference proteome</keyword>
<dbReference type="AlphaFoldDB" id="A0A1A9VV00"/>
<dbReference type="GO" id="GO:0072344">
    <property type="term" value="P:rescue of stalled ribosome"/>
    <property type="evidence" value="ECO:0007669"/>
    <property type="project" value="InterPro"/>
</dbReference>
<sequence length="213" mass="24647">MDNRNQITRDDVKNSNCSQLLGSVTTDDNACVVCSKNVDIYSIGECDHPVCYECSTRMRVLCQQNECPLGRQVLSKKGEYLHYKLHLKLQFSLQLSSFPLVTNRKVDLLAASNEKYLALTRNNFEDDERLHSDVKLRVYAVCDTFTLRVIGPIFILPDDNLLKTFIVKMIIRSSEDVNLWSFWWIAILPQTNRILYNGYVVSLKRSQFKQNKV</sequence>
<name>A0A1A9VV00_GLOAU</name>
<feature type="domain" description="RING-type" evidence="4">
    <location>
        <begin position="31"/>
        <end position="71"/>
    </location>
</feature>
<dbReference type="GO" id="GO:0016567">
    <property type="term" value="P:protein ubiquitination"/>
    <property type="evidence" value="ECO:0007669"/>
    <property type="project" value="TreeGrafter"/>
</dbReference>
<dbReference type="SUPFAM" id="SSF57850">
    <property type="entry name" value="RING/U-box"/>
    <property type="match status" value="1"/>
</dbReference>
<dbReference type="Gene3D" id="3.30.40.10">
    <property type="entry name" value="Zinc/RING finger domain, C3HC4 (zinc finger)"/>
    <property type="match status" value="1"/>
</dbReference>
<reference evidence="5" key="1">
    <citation type="submission" date="2020-05" db="UniProtKB">
        <authorList>
            <consortium name="EnsemblMetazoa"/>
        </authorList>
    </citation>
    <scope>IDENTIFICATION</scope>
    <source>
        <strain evidence="5">TTRI</strain>
    </source>
</reference>
<dbReference type="Pfam" id="PF25447">
    <property type="entry name" value="RING_ZNF598"/>
    <property type="match status" value="1"/>
</dbReference>
<dbReference type="STRING" id="7395.A0A1A9VV00"/>
<keyword evidence="1 3" id="KW-0863">Zinc-finger</keyword>
<dbReference type="GO" id="GO:0008270">
    <property type="term" value="F:zinc ion binding"/>
    <property type="evidence" value="ECO:0007669"/>
    <property type="project" value="UniProtKB-KW"/>
</dbReference>
<evidence type="ECO:0000313" key="6">
    <source>
        <dbReference type="Proteomes" id="UP000078200"/>
    </source>
</evidence>